<dbReference type="PANTHER" id="PTHR44167:SF24">
    <property type="entry name" value="SERINE_THREONINE-PROTEIN KINASE CHK2"/>
    <property type="match status" value="1"/>
</dbReference>
<dbReference type="PANTHER" id="PTHR44167">
    <property type="entry name" value="OVARIAN-SPECIFIC SERINE/THREONINE-PROTEIN KINASE LOK-RELATED"/>
    <property type="match status" value="1"/>
</dbReference>
<dbReference type="GO" id="GO:0044773">
    <property type="term" value="P:mitotic DNA damage checkpoint signaling"/>
    <property type="evidence" value="ECO:0007669"/>
    <property type="project" value="TreeGrafter"/>
</dbReference>
<accession>A0A4P9Z5G8</accession>
<dbReference type="GO" id="GO:0005634">
    <property type="term" value="C:nucleus"/>
    <property type="evidence" value="ECO:0007669"/>
    <property type="project" value="TreeGrafter"/>
</dbReference>
<dbReference type="EMBL" id="KZ989166">
    <property type="protein sequence ID" value="RKP27698.1"/>
    <property type="molecule type" value="Genomic_DNA"/>
</dbReference>
<dbReference type="InterPro" id="IPR000719">
    <property type="entry name" value="Prot_kinase_dom"/>
</dbReference>
<evidence type="ECO:0000256" key="1">
    <source>
        <dbReference type="SAM" id="MobiDB-lite"/>
    </source>
</evidence>
<proteinExistence type="predicted"/>
<feature type="compositionally biased region" description="Low complexity" evidence="1">
    <location>
        <begin position="9"/>
        <end position="25"/>
    </location>
</feature>
<dbReference type="PROSITE" id="PS50011">
    <property type="entry name" value="PROTEIN_KINASE_DOM"/>
    <property type="match status" value="1"/>
</dbReference>
<feature type="region of interest" description="Disordered" evidence="1">
    <location>
        <begin position="1"/>
        <end position="32"/>
    </location>
</feature>
<dbReference type="Pfam" id="PF00069">
    <property type="entry name" value="Pkinase"/>
    <property type="match status" value="1"/>
</dbReference>
<dbReference type="GO" id="GO:0005524">
    <property type="term" value="F:ATP binding"/>
    <property type="evidence" value="ECO:0007669"/>
    <property type="project" value="InterPro"/>
</dbReference>
<keyword evidence="4" id="KW-1185">Reference proteome</keyword>
<evidence type="ECO:0000313" key="4">
    <source>
        <dbReference type="Proteomes" id="UP000278143"/>
    </source>
</evidence>
<keyword evidence="3" id="KW-0418">Kinase</keyword>
<sequence>MSSLVANISRPSSADAASSPLSSADGVSHAAPQRKQLQDDAVLYVREPACLKSLSAQERTTYVGWAEVFGPEPSEHPMKVDQEFRVGSGSECDYRLDDASLPPVCYTVSMCRTLPWPACEVGITADVMIMILTIDLVDNQGIAVNETQLLVDSCRVALPEHRAIVSFAMLKQTTVYSMRRNENYFQDVSVRYLVTRTKLGKGGQGDVYLGFDRSSRDRVAIKMGSGRAMKHIKSELLVLRELGGSPLFVRPIEVMITTKLACLALEYADGGDLGSYIKDRGPLPVMEVKHIFKQLLEGVKNKQPANAITDGMNHAHGQQLDIKPNNILLRRFCEQPIVMLSDFGLAHVLESPAFEARGYCGTTAYMAPEVVLPSNAVVEALSYAEIEGTKRAEERYSLDFASSTYGKPVDLWSLGATLYVMVAGAKYYPYGKPQGKLHYLACVWGYTPNFSHTGWSQMGDEGLALTKRLLTVDSAARYTVEQALDSPWLAGEVPQRPSRPLKRSRREPTLPTRTRYPRKAKLNKPDYKC</sequence>
<evidence type="ECO:0000259" key="2">
    <source>
        <dbReference type="PROSITE" id="PS50011"/>
    </source>
</evidence>
<feature type="region of interest" description="Disordered" evidence="1">
    <location>
        <begin position="491"/>
        <end position="529"/>
    </location>
</feature>
<organism evidence="3 4">
    <name type="scientific">Syncephalis pseudoplumigaleata</name>
    <dbReference type="NCBI Taxonomy" id="1712513"/>
    <lineage>
        <taxon>Eukaryota</taxon>
        <taxon>Fungi</taxon>
        <taxon>Fungi incertae sedis</taxon>
        <taxon>Zoopagomycota</taxon>
        <taxon>Zoopagomycotina</taxon>
        <taxon>Zoopagomycetes</taxon>
        <taxon>Zoopagales</taxon>
        <taxon>Piptocephalidaceae</taxon>
        <taxon>Syncephalis</taxon>
    </lineage>
</organism>
<dbReference type="SUPFAM" id="SSF56112">
    <property type="entry name" value="Protein kinase-like (PK-like)"/>
    <property type="match status" value="1"/>
</dbReference>
<protein>
    <submittedName>
        <fullName evidence="3">Kinase-like domain-containing protein</fullName>
    </submittedName>
</protein>
<keyword evidence="3" id="KW-0808">Transferase</keyword>
<dbReference type="AlphaFoldDB" id="A0A4P9Z5G8"/>
<dbReference type="Proteomes" id="UP000278143">
    <property type="component" value="Unassembled WGS sequence"/>
</dbReference>
<gene>
    <name evidence="3" type="ORF">SYNPS1DRAFT_26666</name>
</gene>
<name>A0A4P9Z5G8_9FUNG</name>
<dbReference type="SMART" id="SM00220">
    <property type="entry name" value="S_TKc"/>
    <property type="match status" value="1"/>
</dbReference>
<evidence type="ECO:0000313" key="3">
    <source>
        <dbReference type="EMBL" id="RKP27698.1"/>
    </source>
</evidence>
<dbReference type="Gene3D" id="1.10.510.10">
    <property type="entry name" value="Transferase(Phosphotransferase) domain 1"/>
    <property type="match status" value="1"/>
</dbReference>
<dbReference type="InterPro" id="IPR011009">
    <property type="entry name" value="Kinase-like_dom_sf"/>
</dbReference>
<feature type="domain" description="Protein kinase" evidence="2">
    <location>
        <begin position="193"/>
        <end position="489"/>
    </location>
</feature>
<dbReference type="OrthoDB" id="74764at2759"/>
<reference evidence="4" key="1">
    <citation type="journal article" date="2018" name="Nat. Microbiol.">
        <title>Leveraging single-cell genomics to expand the fungal tree of life.</title>
        <authorList>
            <person name="Ahrendt S.R."/>
            <person name="Quandt C.A."/>
            <person name="Ciobanu D."/>
            <person name="Clum A."/>
            <person name="Salamov A."/>
            <person name="Andreopoulos B."/>
            <person name="Cheng J.F."/>
            <person name="Woyke T."/>
            <person name="Pelin A."/>
            <person name="Henrissat B."/>
            <person name="Reynolds N.K."/>
            <person name="Benny G.L."/>
            <person name="Smith M.E."/>
            <person name="James T.Y."/>
            <person name="Grigoriev I.V."/>
        </authorList>
    </citation>
    <scope>NUCLEOTIDE SEQUENCE [LARGE SCALE GENOMIC DNA]</scope>
    <source>
        <strain evidence="4">Benny S71-1</strain>
    </source>
</reference>
<dbReference type="GO" id="GO:0004674">
    <property type="term" value="F:protein serine/threonine kinase activity"/>
    <property type="evidence" value="ECO:0007669"/>
    <property type="project" value="TreeGrafter"/>
</dbReference>